<dbReference type="EMBL" id="CP048999">
    <property type="protein sequence ID" value="QID83469.1"/>
    <property type="molecule type" value="Genomic_DNA"/>
</dbReference>
<keyword evidence="3" id="KW-1185">Reference proteome</keyword>
<proteinExistence type="predicted"/>
<sequence>MSSKKSRRSLRDIGNTIGRNNLPTDKDNVFVRLSMSPSKTTGPREFLKPPMRLSPKKTDGTKHSTQLTPNRIQSPECLKGYTPKVTQSLDRPQFKNTSNDLKIRSSNHITNIIFPTSPTKLTFSNENKIGGDGSLTRIRARFKNGLMSPERIQQQHQQQQQNLPLQIKNGTDIDHSDEFEANPFEDELSAGKLKGKNLLSELRKEDEGVGNGIESLTKTNTKLNSMLATEGKVQKANLQKCVKFNLPDNITSGETTELRDIKDLLSQILRRQREIESRLTNIELQLTEIPRQK</sequence>
<reference evidence="2 3" key="1">
    <citation type="journal article" date="2019" name="BMC Genomics">
        <title>Chromosome level assembly and comparative genome analysis confirm lager-brewing yeasts originated from a single hybridization.</title>
        <authorList>
            <person name="Salazar A.N."/>
            <person name="Gorter de Vries A.R."/>
            <person name="van den Broek M."/>
            <person name="Brouwers N."/>
            <person name="de la Torre Cortes P."/>
            <person name="Kuijpers N.G.A."/>
            <person name="Daran J.G."/>
            <person name="Abeel T."/>
        </authorList>
    </citation>
    <scope>NUCLEOTIDE SEQUENCE [LARGE SCALE GENOMIC DNA]</scope>
    <source>
        <strain evidence="2 3">CBS 1483</strain>
    </source>
</reference>
<dbReference type="AlphaFoldDB" id="A0A6C1E383"/>
<feature type="region of interest" description="Disordered" evidence="1">
    <location>
        <begin position="1"/>
        <end position="68"/>
    </location>
</feature>
<keyword evidence="2" id="KW-0723">Serine/threonine-protein kinase</keyword>
<gene>
    <name evidence="2" type="primary">FIN1_2</name>
    <name evidence="2" type="ORF">GRS66_005934</name>
</gene>
<evidence type="ECO:0000256" key="1">
    <source>
        <dbReference type="SAM" id="MobiDB-lite"/>
    </source>
</evidence>
<dbReference type="OrthoDB" id="4052026at2759"/>
<name>A0A6C1E383_SACPS</name>
<dbReference type="GO" id="GO:0004674">
    <property type="term" value="F:protein serine/threonine kinase activity"/>
    <property type="evidence" value="ECO:0007669"/>
    <property type="project" value="UniProtKB-KW"/>
</dbReference>
<evidence type="ECO:0000313" key="3">
    <source>
        <dbReference type="Proteomes" id="UP000501346"/>
    </source>
</evidence>
<keyword evidence="2" id="KW-0808">Transferase</keyword>
<protein>
    <submittedName>
        <fullName evidence="2">Serine/threonine protein kinase, NIMA Fin1</fullName>
    </submittedName>
</protein>
<accession>A0A6C1E383</accession>
<keyword evidence="2" id="KW-0418">Kinase</keyword>
<dbReference type="Pfam" id="PF17300">
    <property type="entry name" value="FIN1"/>
    <property type="match status" value="2"/>
</dbReference>
<organism evidence="2 3">
    <name type="scientific">Saccharomyces pastorianus</name>
    <name type="common">Lager yeast</name>
    <name type="synonym">Saccharomyces cerevisiae x Saccharomyces eubayanus</name>
    <dbReference type="NCBI Taxonomy" id="27292"/>
    <lineage>
        <taxon>Eukaryota</taxon>
        <taxon>Fungi</taxon>
        <taxon>Dikarya</taxon>
        <taxon>Ascomycota</taxon>
        <taxon>Saccharomycotina</taxon>
        <taxon>Saccharomycetes</taxon>
        <taxon>Saccharomycetales</taxon>
        <taxon>Saccharomycetaceae</taxon>
        <taxon>Saccharomyces</taxon>
    </lineage>
</organism>
<evidence type="ECO:0000313" key="2">
    <source>
        <dbReference type="EMBL" id="QID83469.1"/>
    </source>
</evidence>
<dbReference type="InterPro" id="IPR035260">
    <property type="entry name" value="Fin1"/>
</dbReference>
<dbReference type="Proteomes" id="UP000501346">
    <property type="component" value="Chromosome SeII-SeIV"/>
</dbReference>